<dbReference type="GO" id="GO:0046872">
    <property type="term" value="F:metal ion binding"/>
    <property type="evidence" value="ECO:0007669"/>
    <property type="project" value="UniProtKB-KW"/>
</dbReference>
<proteinExistence type="inferred from homology"/>
<evidence type="ECO:0000256" key="4">
    <source>
        <dbReference type="ARBA" id="ARBA00013081"/>
    </source>
</evidence>
<reference evidence="16" key="1">
    <citation type="journal article" date="2010" name="Genome Biol.">
        <title>Genome sequence of the necrotrophic plant pathogen Pythium ultimum reveals original pathogenicity mechanisms and effector repertoire.</title>
        <authorList>
            <person name="Levesque C.A."/>
            <person name="Brouwer H."/>
            <person name="Cano L."/>
            <person name="Hamilton J.P."/>
            <person name="Holt C."/>
            <person name="Huitema E."/>
            <person name="Raffaele S."/>
            <person name="Robideau G.P."/>
            <person name="Thines M."/>
            <person name="Win J."/>
            <person name="Zerillo M.M."/>
            <person name="Beakes G.W."/>
            <person name="Boore J.L."/>
            <person name="Busam D."/>
            <person name="Dumas B."/>
            <person name="Ferriera S."/>
            <person name="Fuerstenberg S.I."/>
            <person name="Gachon C.M."/>
            <person name="Gaulin E."/>
            <person name="Govers F."/>
            <person name="Grenville-Briggs L."/>
            <person name="Horner N."/>
            <person name="Hostetler J."/>
            <person name="Jiang R.H."/>
            <person name="Johnson J."/>
            <person name="Krajaejun T."/>
            <person name="Lin H."/>
            <person name="Meijer H.J."/>
            <person name="Moore B."/>
            <person name="Morris P."/>
            <person name="Phuntmart V."/>
            <person name="Puiu D."/>
            <person name="Shetty J."/>
            <person name="Stajich J.E."/>
            <person name="Tripathy S."/>
            <person name="Wawra S."/>
            <person name="van West P."/>
            <person name="Whitty B.R."/>
            <person name="Coutinho P.M."/>
            <person name="Henrissat B."/>
            <person name="Martin F."/>
            <person name="Thomas P.D."/>
            <person name="Tyler B.M."/>
            <person name="De Vries R.P."/>
            <person name="Kamoun S."/>
            <person name="Yandell M."/>
            <person name="Tisserat N."/>
            <person name="Buell C.R."/>
        </authorList>
    </citation>
    <scope>NUCLEOTIDE SEQUENCE</scope>
    <source>
        <strain evidence="16">DAOM:BR144</strain>
    </source>
</reference>
<dbReference type="SUPFAM" id="SSF81606">
    <property type="entry name" value="PP2C-like"/>
    <property type="match status" value="1"/>
</dbReference>
<reference evidence="15" key="3">
    <citation type="submission" date="2015-02" db="UniProtKB">
        <authorList>
            <consortium name="EnsemblProtists"/>
        </authorList>
    </citation>
    <scope>IDENTIFICATION</scope>
    <source>
        <strain evidence="15">DAOM BR144</strain>
    </source>
</reference>
<dbReference type="GO" id="GO:0004722">
    <property type="term" value="F:protein serine/threonine phosphatase activity"/>
    <property type="evidence" value="ECO:0007669"/>
    <property type="project" value="UniProtKB-EC"/>
</dbReference>
<dbReference type="SMART" id="SM00332">
    <property type="entry name" value="PP2Cc"/>
    <property type="match status" value="1"/>
</dbReference>
<dbReference type="PROSITE" id="PS51746">
    <property type="entry name" value="PPM_2"/>
    <property type="match status" value="1"/>
</dbReference>
<dbReference type="FunCoup" id="K3WGL1">
    <property type="interactions" value="2"/>
</dbReference>
<accession>K3WGL1</accession>
<dbReference type="AlphaFoldDB" id="K3WGL1"/>
<dbReference type="InterPro" id="IPR015655">
    <property type="entry name" value="PP2C"/>
</dbReference>
<protein>
    <recommendedName>
        <fullName evidence="4">protein-serine/threonine phosphatase</fullName>
        <ecNumber evidence="4">3.1.3.16</ecNumber>
    </recommendedName>
</protein>
<dbReference type="EMBL" id="GL376567">
    <property type="status" value="NOT_ANNOTATED_CDS"/>
    <property type="molecule type" value="Genomic_DNA"/>
</dbReference>
<evidence type="ECO:0000313" key="16">
    <source>
        <dbReference type="Proteomes" id="UP000019132"/>
    </source>
</evidence>
<sequence>MGCQHSKDEHMALRPSSHSDANARPRLSLSQLLLQHSKQQDPNAAHHVSSHRDVFSIFAEHGMVLEHLDMSQSQSHPVHSTNPHDDDTAQAETDCSPVSPSGSVFSTATTASDSERTQVTAGPFVVVDDDGKSATTLRLSVGAYSNRGKRKENEDRLVCVSQQIRDDIVAYFGVYDGHGGSCVAEYLAKELHGGIFERMRNSPRDDMKTALTYAFSEADDEILHKQLQAGSTAVALLVQGSKALIASVGDSQAVLCTRNGQARNYCTPHTPDSATERARILAANGKITDGRIFGFLGVSRAFGDLDFKTGRGEFKNRFKGDLVIATPDVVEHDIAAHDEFIVLACDGLFDVMTPQQVVDFVRKKLALHGHVQHACEELVSYALSIGSEDNVTAVIVCFSRDEATTPVPPASEISEAVPPATAASAAAAT</sequence>
<dbReference type="EnsemblProtists" id="PYU1_T004102">
    <property type="protein sequence ID" value="PYU1_T004102"/>
    <property type="gene ID" value="PYU1_G004092"/>
</dbReference>
<dbReference type="InterPro" id="IPR036457">
    <property type="entry name" value="PPM-type-like_dom_sf"/>
</dbReference>
<evidence type="ECO:0000256" key="8">
    <source>
        <dbReference type="ARBA" id="ARBA00022912"/>
    </source>
</evidence>
<evidence type="ECO:0000256" key="3">
    <source>
        <dbReference type="ARBA" id="ARBA00006702"/>
    </source>
</evidence>
<dbReference type="InParanoid" id="K3WGL1"/>
<dbReference type="InterPro" id="IPR000222">
    <property type="entry name" value="PP2C_BS"/>
</dbReference>
<keyword evidence="9" id="KW-0464">Manganese</keyword>
<dbReference type="InterPro" id="IPR001932">
    <property type="entry name" value="PPM-type_phosphatase-like_dom"/>
</dbReference>
<comment type="cofactor">
    <cofactor evidence="1">
        <name>Mn(2+)</name>
        <dbReference type="ChEBI" id="CHEBI:29035"/>
    </cofactor>
</comment>
<dbReference type="PROSITE" id="PS01032">
    <property type="entry name" value="PPM_1"/>
    <property type="match status" value="1"/>
</dbReference>
<dbReference type="HOGENOM" id="CLU_034804_0_0_1"/>
<dbReference type="Pfam" id="PF00481">
    <property type="entry name" value="PP2C"/>
    <property type="match status" value="1"/>
</dbReference>
<feature type="domain" description="PPM-type phosphatase" evidence="14">
    <location>
        <begin position="140"/>
        <end position="398"/>
    </location>
</feature>
<keyword evidence="5" id="KW-0479">Metal-binding</keyword>
<keyword evidence="6 12" id="KW-0378">Hydrolase</keyword>
<feature type="compositionally biased region" description="Polar residues" evidence="13">
    <location>
        <begin position="70"/>
        <end position="81"/>
    </location>
</feature>
<dbReference type="GO" id="GO:0016020">
    <property type="term" value="C:membrane"/>
    <property type="evidence" value="ECO:0007669"/>
    <property type="project" value="UniProtKB-SubCell"/>
</dbReference>
<feature type="compositionally biased region" description="Basic and acidic residues" evidence="13">
    <location>
        <begin position="1"/>
        <end position="12"/>
    </location>
</feature>
<evidence type="ECO:0000256" key="6">
    <source>
        <dbReference type="ARBA" id="ARBA00022801"/>
    </source>
</evidence>
<evidence type="ECO:0000256" key="10">
    <source>
        <dbReference type="ARBA" id="ARBA00047761"/>
    </source>
</evidence>
<dbReference type="FunFam" id="3.60.40.10:FF:000167">
    <property type="entry name" value="Protein phosphatase 2C"/>
    <property type="match status" value="1"/>
</dbReference>
<evidence type="ECO:0000256" key="12">
    <source>
        <dbReference type="RuleBase" id="RU003465"/>
    </source>
</evidence>
<dbReference type="OMA" id="NEDRHIA"/>
<name>K3WGL1_GLOUD</name>
<comment type="subcellular location">
    <subcellularLocation>
        <location evidence="2">Membrane</location>
        <topology evidence="2">Peripheral membrane protein</topology>
    </subcellularLocation>
</comment>
<dbReference type="STRING" id="431595.K3WGL1"/>
<comment type="similarity">
    <text evidence="3 12">Belongs to the PP2C family.</text>
</comment>
<evidence type="ECO:0000256" key="5">
    <source>
        <dbReference type="ARBA" id="ARBA00022723"/>
    </source>
</evidence>
<feature type="compositionally biased region" description="Polar residues" evidence="13">
    <location>
        <begin position="90"/>
        <end position="117"/>
    </location>
</feature>
<feature type="region of interest" description="Disordered" evidence="13">
    <location>
        <begin position="70"/>
        <end position="117"/>
    </location>
</feature>
<dbReference type="CDD" id="cd00143">
    <property type="entry name" value="PP2Cc"/>
    <property type="match status" value="1"/>
</dbReference>
<evidence type="ECO:0000256" key="2">
    <source>
        <dbReference type="ARBA" id="ARBA00004170"/>
    </source>
</evidence>
<feature type="region of interest" description="Disordered" evidence="13">
    <location>
        <begin position="406"/>
        <end position="429"/>
    </location>
</feature>
<reference evidence="16" key="2">
    <citation type="submission" date="2010-04" db="EMBL/GenBank/DDBJ databases">
        <authorList>
            <person name="Buell R."/>
            <person name="Hamilton J."/>
            <person name="Hostetler J."/>
        </authorList>
    </citation>
    <scope>NUCLEOTIDE SEQUENCE [LARGE SCALE GENOMIC DNA]</scope>
    <source>
        <strain evidence="16">DAOM:BR144</strain>
    </source>
</reference>
<keyword evidence="16" id="KW-1185">Reference proteome</keyword>
<dbReference type="EC" id="3.1.3.16" evidence="4"/>
<dbReference type="Proteomes" id="UP000019132">
    <property type="component" value="Unassembled WGS sequence"/>
</dbReference>
<comment type="catalytic activity">
    <reaction evidence="10">
        <text>O-phospho-L-seryl-[protein] + H2O = L-seryl-[protein] + phosphate</text>
        <dbReference type="Rhea" id="RHEA:20629"/>
        <dbReference type="Rhea" id="RHEA-COMP:9863"/>
        <dbReference type="Rhea" id="RHEA-COMP:11604"/>
        <dbReference type="ChEBI" id="CHEBI:15377"/>
        <dbReference type="ChEBI" id="CHEBI:29999"/>
        <dbReference type="ChEBI" id="CHEBI:43474"/>
        <dbReference type="ChEBI" id="CHEBI:83421"/>
        <dbReference type="EC" id="3.1.3.16"/>
    </reaction>
</comment>
<keyword evidence="7" id="KW-0460">Magnesium</keyword>
<evidence type="ECO:0000256" key="11">
    <source>
        <dbReference type="ARBA" id="ARBA00048336"/>
    </source>
</evidence>
<evidence type="ECO:0000259" key="14">
    <source>
        <dbReference type="PROSITE" id="PS51746"/>
    </source>
</evidence>
<dbReference type="PANTHER" id="PTHR13832">
    <property type="entry name" value="PROTEIN PHOSPHATASE 2C"/>
    <property type="match status" value="1"/>
</dbReference>
<keyword evidence="8 12" id="KW-0904">Protein phosphatase</keyword>
<dbReference type="VEuPathDB" id="FungiDB:PYU1_G004092"/>
<comment type="catalytic activity">
    <reaction evidence="11">
        <text>O-phospho-L-threonyl-[protein] + H2O = L-threonyl-[protein] + phosphate</text>
        <dbReference type="Rhea" id="RHEA:47004"/>
        <dbReference type="Rhea" id="RHEA-COMP:11060"/>
        <dbReference type="Rhea" id="RHEA-COMP:11605"/>
        <dbReference type="ChEBI" id="CHEBI:15377"/>
        <dbReference type="ChEBI" id="CHEBI:30013"/>
        <dbReference type="ChEBI" id="CHEBI:43474"/>
        <dbReference type="ChEBI" id="CHEBI:61977"/>
        <dbReference type="EC" id="3.1.3.16"/>
    </reaction>
</comment>
<feature type="compositionally biased region" description="Low complexity" evidence="13">
    <location>
        <begin position="416"/>
        <end position="429"/>
    </location>
</feature>
<organism evidence="15 16">
    <name type="scientific">Globisporangium ultimum (strain ATCC 200006 / CBS 805.95 / DAOM BR144)</name>
    <name type="common">Pythium ultimum</name>
    <dbReference type="NCBI Taxonomy" id="431595"/>
    <lineage>
        <taxon>Eukaryota</taxon>
        <taxon>Sar</taxon>
        <taxon>Stramenopiles</taxon>
        <taxon>Oomycota</taxon>
        <taxon>Peronosporomycetes</taxon>
        <taxon>Pythiales</taxon>
        <taxon>Pythiaceae</taxon>
        <taxon>Globisporangium</taxon>
    </lineage>
</organism>
<dbReference type="PANTHER" id="PTHR13832:SF803">
    <property type="entry name" value="PROTEIN PHOSPHATASE 1G"/>
    <property type="match status" value="1"/>
</dbReference>
<feature type="region of interest" description="Disordered" evidence="13">
    <location>
        <begin position="1"/>
        <end position="22"/>
    </location>
</feature>
<evidence type="ECO:0000256" key="9">
    <source>
        <dbReference type="ARBA" id="ARBA00023211"/>
    </source>
</evidence>
<evidence type="ECO:0000256" key="13">
    <source>
        <dbReference type="SAM" id="MobiDB-lite"/>
    </source>
</evidence>
<evidence type="ECO:0000256" key="1">
    <source>
        <dbReference type="ARBA" id="ARBA00001936"/>
    </source>
</evidence>
<dbReference type="eggNOG" id="KOG0698">
    <property type="taxonomic scope" value="Eukaryota"/>
</dbReference>
<dbReference type="Gene3D" id="3.60.40.10">
    <property type="entry name" value="PPM-type phosphatase domain"/>
    <property type="match status" value="1"/>
</dbReference>
<evidence type="ECO:0000313" key="15">
    <source>
        <dbReference type="EnsemblProtists" id="PYU1_T004102"/>
    </source>
</evidence>
<evidence type="ECO:0000256" key="7">
    <source>
        <dbReference type="ARBA" id="ARBA00022842"/>
    </source>
</evidence>